<dbReference type="Proteomes" id="UP000198571">
    <property type="component" value="Unassembled WGS sequence"/>
</dbReference>
<dbReference type="RefSeq" id="WP_093047571.1">
    <property type="nucleotide sequence ID" value="NZ_FOGT01000002.1"/>
</dbReference>
<dbReference type="InterPro" id="IPR011324">
    <property type="entry name" value="Cytotoxic_necrot_fac-like_cat"/>
</dbReference>
<comment type="similarity">
    <text evidence="3">Belongs to the CheD family.</text>
</comment>
<dbReference type="PANTHER" id="PTHR35147:SF1">
    <property type="entry name" value="CHEMORECEPTOR GLUTAMINE DEAMIDASE CHED-RELATED"/>
    <property type="match status" value="1"/>
</dbReference>
<evidence type="ECO:0000256" key="1">
    <source>
        <dbReference type="ARBA" id="ARBA00022500"/>
    </source>
</evidence>
<dbReference type="CDD" id="cd16352">
    <property type="entry name" value="CheD"/>
    <property type="match status" value="1"/>
</dbReference>
<organism evidence="4 5">
    <name type="scientific">Salipaludibacillus aurantiacus</name>
    <dbReference type="NCBI Taxonomy" id="1601833"/>
    <lineage>
        <taxon>Bacteria</taxon>
        <taxon>Bacillati</taxon>
        <taxon>Bacillota</taxon>
        <taxon>Bacilli</taxon>
        <taxon>Bacillales</taxon>
        <taxon>Bacillaceae</taxon>
    </lineage>
</organism>
<name>A0A1H9QIR1_9BACI</name>
<keyword evidence="1 3" id="KW-0145">Chemotaxis</keyword>
<dbReference type="InterPro" id="IPR038592">
    <property type="entry name" value="CheD-like_sf"/>
</dbReference>
<dbReference type="Pfam" id="PF03975">
    <property type="entry name" value="CheD"/>
    <property type="match status" value="1"/>
</dbReference>
<dbReference type="STRING" id="1601833.SAMN05518684_102242"/>
<dbReference type="EC" id="3.5.1.44" evidence="3"/>
<reference evidence="5" key="1">
    <citation type="submission" date="2016-10" db="EMBL/GenBank/DDBJ databases">
        <authorList>
            <person name="Varghese N."/>
            <person name="Submissions S."/>
        </authorList>
    </citation>
    <scope>NUCLEOTIDE SEQUENCE [LARGE SCALE GENOMIC DNA]</scope>
    <source>
        <strain evidence="5">S9</strain>
    </source>
</reference>
<dbReference type="HAMAP" id="MF_01440">
    <property type="entry name" value="CheD"/>
    <property type="match status" value="1"/>
</dbReference>
<dbReference type="GO" id="GO:0050568">
    <property type="term" value="F:protein-glutamine glutaminase activity"/>
    <property type="evidence" value="ECO:0007669"/>
    <property type="project" value="UniProtKB-UniRule"/>
</dbReference>
<sequence>MNNLIKVGMAELKVAKSPQIIRTSGLGSCVGIILYNEKAKVSGLAHIMLPDSSCARAGVLNRAKYADTAINDLVQLLGIEGVPSCLLKAKIAGGAQMFKFSSKNESMRIGPRNVEAVKEILYRLNIPVLFEDVGGNMGRTIQFNPATSILEIRTVSKGLVQV</sequence>
<dbReference type="OrthoDB" id="9807202at2"/>
<dbReference type="PANTHER" id="PTHR35147">
    <property type="entry name" value="CHEMORECEPTOR GLUTAMINE DEAMIDASE CHED-RELATED"/>
    <property type="match status" value="1"/>
</dbReference>
<dbReference type="SUPFAM" id="SSF64438">
    <property type="entry name" value="CNF1/YfiH-like putative cysteine hydrolases"/>
    <property type="match status" value="1"/>
</dbReference>
<comment type="function">
    <text evidence="3">Probably deamidates glutamine residues to glutamate on methyl-accepting chemotaxis receptors (MCPs), playing an important role in chemotaxis.</text>
</comment>
<comment type="catalytic activity">
    <reaction evidence="3">
        <text>L-glutaminyl-[protein] + H2O = L-glutamyl-[protein] + NH4(+)</text>
        <dbReference type="Rhea" id="RHEA:16441"/>
        <dbReference type="Rhea" id="RHEA-COMP:10207"/>
        <dbReference type="Rhea" id="RHEA-COMP:10208"/>
        <dbReference type="ChEBI" id="CHEBI:15377"/>
        <dbReference type="ChEBI" id="CHEBI:28938"/>
        <dbReference type="ChEBI" id="CHEBI:29973"/>
        <dbReference type="ChEBI" id="CHEBI:30011"/>
        <dbReference type="EC" id="3.5.1.44"/>
    </reaction>
</comment>
<evidence type="ECO:0000313" key="5">
    <source>
        <dbReference type="Proteomes" id="UP000198571"/>
    </source>
</evidence>
<dbReference type="InterPro" id="IPR005659">
    <property type="entry name" value="Chemorcpt_Glu_NH3ase_CheD"/>
</dbReference>
<evidence type="ECO:0000256" key="2">
    <source>
        <dbReference type="ARBA" id="ARBA00022801"/>
    </source>
</evidence>
<proteinExistence type="inferred from homology"/>
<keyword evidence="5" id="KW-1185">Reference proteome</keyword>
<keyword evidence="2 3" id="KW-0378">Hydrolase</keyword>
<evidence type="ECO:0000313" key="4">
    <source>
        <dbReference type="EMBL" id="SER60075.1"/>
    </source>
</evidence>
<dbReference type="Gene3D" id="3.30.1330.200">
    <property type="match status" value="1"/>
</dbReference>
<dbReference type="GO" id="GO:0006935">
    <property type="term" value="P:chemotaxis"/>
    <property type="evidence" value="ECO:0007669"/>
    <property type="project" value="UniProtKB-UniRule"/>
</dbReference>
<dbReference type="AlphaFoldDB" id="A0A1H9QIR1"/>
<gene>
    <name evidence="3" type="primary">cheD</name>
    <name evidence="4" type="ORF">SAMN05518684_102242</name>
</gene>
<accession>A0A1H9QIR1</accession>
<protein>
    <recommendedName>
        <fullName evidence="3">Probable chemoreceptor glutamine deamidase CheD</fullName>
        <ecNumber evidence="3">3.5.1.44</ecNumber>
    </recommendedName>
</protein>
<evidence type="ECO:0000256" key="3">
    <source>
        <dbReference type="HAMAP-Rule" id="MF_01440"/>
    </source>
</evidence>
<dbReference type="EMBL" id="FOGT01000002">
    <property type="protein sequence ID" value="SER60075.1"/>
    <property type="molecule type" value="Genomic_DNA"/>
</dbReference>